<feature type="transmembrane region" description="Helical" evidence="1">
    <location>
        <begin position="215"/>
        <end position="235"/>
    </location>
</feature>
<keyword evidence="1" id="KW-0472">Membrane</keyword>
<name>A0AAD7E7N3_9AGAR</name>
<organism evidence="2 3">
    <name type="scientific">Mycena albidolilacea</name>
    <dbReference type="NCBI Taxonomy" id="1033008"/>
    <lineage>
        <taxon>Eukaryota</taxon>
        <taxon>Fungi</taxon>
        <taxon>Dikarya</taxon>
        <taxon>Basidiomycota</taxon>
        <taxon>Agaricomycotina</taxon>
        <taxon>Agaricomycetes</taxon>
        <taxon>Agaricomycetidae</taxon>
        <taxon>Agaricales</taxon>
        <taxon>Marasmiineae</taxon>
        <taxon>Mycenaceae</taxon>
        <taxon>Mycena</taxon>
    </lineage>
</organism>
<evidence type="ECO:0000313" key="3">
    <source>
        <dbReference type="Proteomes" id="UP001218218"/>
    </source>
</evidence>
<keyword evidence="1" id="KW-1133">Transmembrane helix</keyword>
<evidence type="ECO:0000313" key="2">
    <source>
        <dbReference type="EMBL" id="KAJ7300975.1"/>
    </source>
</evidence>
<dbReference type="Proteomes" id="UP001218218">
    <property type="component" value="Unassembled WGS sequence"/>
</dbReference>
<reference evidence="2" key="1">
    <citation type="submission" date="2023-03" db="EMBL/GenBank/DDBJ databases">
        <title>Massive genome expansion in bonnet fungi (Mycena s.s.) driven by repeated elements and novel gene families across ecological guilds.</title>
        <authorList>
            <consortium name="Lawrence Berkeley National Laboratory"/>
            <person name="Harder C.B."/>
            <person name="Miyauchi S."/>
            <person name="Viragh M."/>
            <person name="Kuo A."/>
            <person name="Thoen E."/>
            <person name="Andreopoulos B."/>
            <person name="Lu D."/>
            <person name="Skrede I."/>
            <person name="Drula E."/>
            <person name="Henrissat B."/>
            <person name="Morin E."/>
            <person name="Kohler A."/>
            <person name="Barry K."/>
            <person name="LaButti K."/>
            <person name="Morin E."/>
            <person name="Salamov A."/>
            <person name="Lipzen A."/>
            <person name="Mereny Z."/>
            <person name="Hegedus B."/>
            <person name="Baldrian P."/>
            <person name="Stursova M."/>
            <person name="Weitz H."/>
            <person name="Taylor A."/>
            <person name="Grigoriev I.V."/>
            <person name="Nagy L.G."/>
            <person name="Martin F."/>
            <person name="Kauserud H."/>
        </authorList>
    </citation>
    <scope>NUCLEOTIDE SEQUENCE</scope>
    <source>
        <strain evidence="2">CBHHK002</strain>
    </source>
</reference>
<keyword evidence="3" id="KW-1185">Reference proteome</keyword>
<gene>
    <name evidence="2" type="ORF">DFH08DRAFT_979147</name>
</gene>
<dbReference type="AlphaFoldDB" id="A0AAD7E7N3"/>
<comment type="caution">
    <text evidence="2">The sequence shown here is derived from an EMBL/GenBank/DDBJ whole genome shotgun (WGS) entry which is preliminary data.</text>
</comment>
<proteinExistence type="predicted"/>
<dbReference type="SUPFAM" id="SSF52151">
    <property type="entry name" value="FabD/lysophospholipase-like"/>
    <property type="match status" value="1"/>
</dbReference>
<sequence length="282" mass="30023">MDFLFVSDSSGVELWSGWMNGTNLINTAAMAIANNVPFPKLPSVNTFLINNYTLAPLAILTFPDLTGCNEPEVPLLLYVADAPYSAYSNATTLVGACGSILRSLERLGQVVPDRCKLCFESHCWQGEMETGTPPFVAPALLLSPNTTFAEWNVTTWQPAFSEKGTASNPSAGIPENPNTLPPPSCGPQVGAGHLVTNAALSVSTADSTLDSHAPVIIGLLAASLVVLLGLLALVVMQFTRRGGKIGISGNQSAPRYVPVHVRDESTSLNRTEYVEAKRYSDD</sequence>
<accession>A0AAD7E7N3</accession>
<dbReference type="EMBL" id="JARIHO010000147">
    <property type="protein sequence ID" value="KAJ7300975.1"/>
    <property type="molecule type" value="Genomic_DNA"/>
</dbReference>
<protein>
    <submittedName>
        <fullName evidence="2">Uncharacterized protein</fullName>
    </submittedName>
</protein>
<dbReference type="InterPro" id="IPR016035">
    <property type="entry name" value="Acyl_Trfase/lysoPLipase"/>
</dbReference>
<evidence type="ECO:0000256" key="1">
    <source>
        <dbReference type="SAM" id="Phobius"/>
    </source>
</evidence>
<keyword evidence="1" id="KW-0812">Transmembrane</keyword>